<keyword evidence="4 9" id="KW-0863">Zinc-finger</keyword>
<evidence type="ECO:0000256" key="6">
    <source>
        <dbReference type="ARBA" id="ARBA00023015"/>
    </source>
</evidence>
<feature type="domain" description="C2H2-type" evidence="11">
    <location>
        <begin position="737"/>
        <end position="765"/>
    </location>
</feature>
<keyword evidence="2" id="KW-0479">Metal-binding</keyword>
<feature type="domain" description="C2H2-type" evidence="11">
    <location>
        <begin position="560"/>
        <end position="583"/>
    </location>
</feature>
<keyword evidence="5" id="KW-0862">Zinc</keyword>
<gene>
    <name evidence="13" type="primary">LOC106154570</name>
</gene>
<feature type="domain" description="BTB" evidence="10">
    <location>
        <begin position="31"/>
        <end position="96"/>
    </location>
</feature>
<dbReference type="GeneID" id="106154570"/>
<dbReference type="SMART" id="SM00355">
    <property type="entry name" value="ZnF_C2H2"/>
    <property type="match status" value="14"/>
</dbReference>
<evidence type="ECO:0000256" key="3">
    <source>
        <dbReference type="ARBA" id="ARBA00022737"/>
    </source>
</evidence>
<dbReference type="PROSITE" id="PS50097">
    <property type="entry name" value="BTB"/>
    <property type="match status" value="1"/>
</dbReference>
<dbReference type="OrthoDB" id="3535323at2759"/>
<dbReference type="CDD" id="cd18186">
    <property type="entry name" value="BTB_POZ_ZBTB_KLHL-like"/>
    <property type="match status" value="1"/>
</dbReference>
<organism evidence="12 13">
    <name type="scientific">Lingula anatina</name>
    <name type="common">Brachiopod</name>
    <name type="synonym">Lingula unguis</name>
    <dbReference type="NCBI Taxonomy" id="7574"/>
    <lineage>
        <taxon>Eukaryota</taxon>
        <taxon>Metazoa</taxon>
        <taxon>Spiralia</taxon>
        <taxon>Lophotrochozoa</taxon>
        <taxon>Brachiopoda</taxon>
        <taxon>Linguliformea</taxon>
        <taxon>Lingulata</taxon>
        <taxon>Lingulida</taxon>
        <taxon>Linguloidea</taxon>
        <taxon>Lingulidae</taxon>
        <taxon>Lingula</taxon>
    </lineage>
</organism>
<keyword evidence="3" id="KW-0677">Repeat</keyword>
<dbReference type="GO" id="GO:0005634">
    <property type="term" value="C:nucleus"/>
    <property type="evidence" value="ECO:0007669"/>
    <property type="project" value="UniProtKB-SubCell"/>
</dbReference>
<evidence type="ECO:0000259" key="10">
    <source>
        <dbReference type="PROSITE" id="PS50097"/>
    </source>
</evidence>
<feature type="domain" description="C2H2-type" evidence="11">
    <location>
        <begin position="587"/>
        <end position="616"/>
    </location>
</feature>
<keyword evidence="6" id="KW-0805">Transcription regulation</keyword>
<evidence type="ECO:0000313" key="13">
    <source>
        <dbReference type="RefSeq" id="XP_013384416.1"/>
    </source>
</evidence>
<dbReference type="Pfam" id="PF00096">
    <property type="entry name" value="zf-C2H2"/>
    <property type="match status" value="1"/>
</dbReference>
<evidence type="ECO:0000256" key="8">
    <source>
        <dbReference type="ARBA" id="ARBA00023242"/>
    </source>
</evidence>
<dbReference type="Gene3D" id="3.30.710.10">
    <property type="entry name" value="Potassium Channel Kv1.1, Chain A"/>
    <property type="match status" value="1"/>
</dbReference>
<evidence type="ECO:0000313" key="12">
    <source>
        <dbReference type="Proteomes" id="UP000085678"/>
    </source>
</evidence>
<dbReference type="AlphaFoldDB" id="A0A1S3HG08"/>
<name>A0A1S3HG08_LINAN</name>
<dbReference type="PROSITE" id="PS50157">
    <property type="entry name" value="ZINC_FINGER_C2H2_2"/>
    <property type="match status" value="8"/>
</dbReference>
<feature type="domain" description="C2H2-type" evidence="11">
    <location>
        <begin position="468"/>
        <end position="495"/>
    </location>
</feature>
<dbReference type="SUPFAM" id="SSF57667">
    <property type="entry name" value="beta-beta-alpha zinc fingers"/>
    <property type="match status" value="5"/>
</dbReference>
<feature type="domain" description="C2H2-type" evidence="11">
    <location>
        <begin position="651"/>
        <end position="673"/>
    </location>
</feature>
<evidence type="ECO:0000259" key="11">
    <source>
        <dbReference type="PROSITE" id="PS50157"/>
    </source>
</evidence>
<dbReference type="PANTHER" id="PTHR24394">
    <property type="entry name" value="ZINC FINGER PROTEIN"/>
    <property type="match status" value="1"/>
</dbReference>
<dbReference type="RefSeq" id="XP_013384416.1">
    <property type="nucleotide sequence ID" value="XM_013528962.2"/>
</dbReference>
<feature type="domain" description="C2H2-type" evidence="11">
    <location>
        <begin position="409"/>
        <end position="432"/>
    </location>
</feature>
<evidence type="ECO:0000256" key="9">
    <source>
        <dbReference type="PROSITE-ProRule" id="PRU00042"/>
    </source>
</evidence>
<dbReference type="InterPro" id="IPR013087">
    <property type="entry name" value="Znf_C2H2_type"/>
</dbReference>
<comment type="subcellular location">
    <subcellularLocation>
        <location evidence="1">Nucleus</location>
    </subcellularLocation>
</comment>
<dbReference type="SUPFAM" id="SSF54695">
    <property type="entry name" value="POZ domain"/>
    <property type="match status" value="1"/>
</dbReference>
<dbReference type="InterPro" id="IPR000210">
    <property type="entry name" value="BTB/POZ_dom"/>
</dbReference>
<reference evidence="13" key="1">
    <citation type="submission" date="2025-08" db="UniProtKB">
        <authorList>
            <consortium name="RefSeq"/>
        </authorList>
    </citation>
    <scope>IDENTIFICATION</scope>
    <source>
        <tissue evidence="13">Gonads</tissue>
    </source>
</reference>
<evidence type="ECO:0000256" key="2">
    <source>
        <dbReference type="ARBA" id="ARBA00022723"/>
    </source>
</evidence>
<dbReference type="KEGG" id="lak:106154570"/>
<keyword evidence="12" id="KW-1185">Reference proteome</keyword>
<evidence type="ECO:0000256" key="5">
    <source>
        <dbReference type="ARBA" id="ARBA00022833"/>
    </source>
</evidence>
<sequence>MMGEVIISTSSEAKVSFFQTASVLRSNNRYCDAMVRVGKKWYSAHKLILVSYSKYFADYFRLLVTNDCGVVLSDISEEMFSYVLDYMYGKEIHVPVSCLGDLMKTAIKLEVQDLVHQFETGQFGKREIGGTEHILSAMPTANNDIGSECGTDMMDDSNSSDSVFPVNGSDHLKKQHIIQNQMAFSNSLNCDEKEAMVENMDDGKLLATAVICKRLEEVGWPSGTQNMSELTPTDSGIGSNSKSNFFCVSCKSSFPNIKEKCLHFLAQKCSGSLLKSTRVSFNRRLRNRGKSPFYTTTSHHVCYTCYKGFISRSSFVRHIQLNHNKKTAKKFSKGRIGDKKTLNGKQTLKNIPFQLKVPIFEGEDRNVISTELTKIFNRCELCGTQFENAKELVEHQADSHGLGIFQETFHCPDCYEMFTIKELYRLHQQTTHEKNLYICTEEGCHVACSTSRDIILHLKEEHNTDPPFKCCICGHAVTVKQHLKRHIYLHYDQRKKYSCEICNKVYRTEKEQLQHRYSKHGVIDEEKALRCTHDNCSYLTYHLPNLESHLKAKHLNEKNFTCSLCNRKYSSRGSLTAHKLVQHEMRYVCNCPHCGKKAKDKTALKSHLKRCRGETMSFLCTHCEYSTDSRITIESHQYKKHGILPVKGKIYSCDVCDYKCVTNSGMKRHKRAHIEGYDIVCDICGKKLKQGSLKTHLKVHKDTYDFHCPHCSFKTRLKNAFVEHVRYQHKEVGKRPYKCNYCEHRTNLKSNCVKHIKNIHKGKKPVVIHLSGNDL</sequence>
<dbReference type="Gene3D" id="3.30.160.60">
    <property type="entry name" value="Classic Zinc Finger"/>
    <property type="match status" value="6"/>
</dbReference>
<dbReference type="PROSITE" id="PS00028">
    <property type="entry name" value="ZINC_FINGER_C2H2_1"/>
    <property type="match status" value="8"/>
</dbReference>
<evidence type="ECO:0000256" key="7">
    <source>
        <dbReference type="ARBA" id="ARBA00023163"/>
    </source>
</evidence>
<dbReference type="InterPro" id="IPR011333">
    <property type="entry name" value="SKP1/BTB/POZ_sf"/>
</dbReference>
<dbReference type="GO" id="GO:0008270">
    <property type="term" value="F:zinc ion binding"/>
    <property type="evidence" value="ECO:0007669"/>
    <property type="project" value="UniProtKB-KW"/>
</dbReference>
<feature type="domain" description="C2H2-type" evidence="11">
    <location>
        <begin position="300"/>
        <end position="328"/>
    </location>
</feature>
<dbReference type="GO" id="GO:0000981">
    <property type="term" value="F:DNA-binding transcription factor activity, RNA polymerase II-specific"/>
    <property type="evidence" value="ECO:0007669"/>
    <property type="project" value="TreeGrafter"/>
</dbReference>
<evidence type="ECO:0000256" key="1">
    <source>
        <dbReference type="ARBA" id="ARBA00004123"/>
    </source>
</evidence>
<dbReference type="Pfam" id="PF00651">
    <property type="entry name" value="BTB"/>
    <property type="match status" value="1"/>
</dbReference>
<keyword evidence="8" id="KW-0539">Nucleus</keyword>
<dbReference type="PANTHER" id="PTHR24394:SF48">
    <property type="entry name" value="ZINC FINGER PROTEIN 771"/>
    <property type="match status" value="1"/>
</dbReference>
<protein>
    <submittedName>
        <fullName evidence="13">Zinc finger protein 569</fullName>
    </submittedName>
</protein>
<dbReference type="InParanoid" id="A0A1S3HG08"/>
<dbReference type="InterPro" id="IPR036236">
    <property type="entry name" value="Znf_C2H2_sf"/>
</dbReference>
<evidence type="ECO:0000256" key="4">
    <source>
        <dbReference type="ARBA" id="ARBA00022771"/>
    </source>
</evidence>
<feature type="domain" description="C2H2-type" evidence="11">
    <location>
        <begin position="377"/>
        <end position="400"/>
    </location>
</feature>
<dbReference type="Proteomes" id="UP000085678">
    <property type="component" value="Unplaced"/>
</dbReference>
<keyword evidence="7" id="KW-0804">Transcription</keyword>
<proteinExistence type="predicted"/>
<dbReference type="SMART" id="SM00225">
    <property type="entry name" value="BTB"/>
    <property type="match status" value="1"/>
</dbReference>
<accession>A0A1S3HG08</accession>